<dbReference type="GO" id="GO:0006935">
    <property type="term" value="P:chemotaxis"/>
    <property type="evidence" value="ECO:0007669"/>
    <property type="project" value="UniProtKB-KW"/>
</dbReference>
<comment type="caution">
    <text evidence="14">The sequence shown here is derived from an EMBL/GenBank/DDBJ whole genome shotgun (WGS) entry which is preliminary data.</text>
</comment>
<dbReference type="EMBL" id="RHHQ01000008">
    <property type="protein sequence ID" value="RNB89930.1"/>
    <property type="molecule type" value="Genomic_DNA"/>
</dbReference>
<dbReference type="RefSeq" id="WP_122918183.1">
    <property type="nucleotide sequence ID" value="NZ_RHHQ01000008.1"/>
</dbReference>
<keyword evidence="6 11" id="KW-1133">Transmembrane helix</keyword>
<dbReference type="PROSITE" id="PS50111">
    <property type="entry name" value="CHEMOTAXIS_TRANSDUC_2"/>
    <property type="match status" value="1"/>
</dbReference>
<comment type="similarity">
    <text evidence="9">Belongs to the methyl-accepting chemotaxis (MCP) protein family.</text>
</comment>
<evidence type="ECO:0000313" key="15">
    <source>
        <dbReference type="Proteomes" id="UP000271031"/>
    </source>
</evidence>
<organism evidence="14 15">
    <name type="scientific">Brevibacillus fluminis</name>
    <dbReference type="NCBI Taxonomy" id="511487"/>
    <lineage>
        <taxon>Bacteria</taxon>
        <taxon>Bacillati</taxon>
        <taxon>Bacillota</taxon>
        <taxon>Bacilli</taxon>
        <taxon>Bacillales</taxon>
        <taxon>Paenibacillaceae</taxon>
        <taxon>Brevibacillus</taxon>
    </lineage>
</organism>
<reference evidence="14 15" key="1">
    <citation type="submission" date="2018-10" db="EMBL/GenBank/DDBJ databases">
        <title>Phylogenomics of Brevibacillus.</title>
        <authorList>
            <person name="Dunlap C."/>
        </authorList>
    </citation>
    <scope>NUCLEOTIDE SEQUENCE [LARGE SCALE GENOMIC DNA]</scope>
    <source>
        <strain evidence="14 15">JCM 15716</strain>
    </source>
</reference>
<keyword evidence="2" id="KW-1003">Cell membrane</keyword>
<evidence type="ECO:0000256" key="5">
    <source>
        <dbReference type="ARBA" id="ARBA00022692"/>
    </source>
</evidence>
<proteinExistence type="inferred from homology"/>
<protein>
    <submittedName>
        <fullName evidence="14">Methyl-accepting chemotaxis protein</fullName>
    </submittedName>
</protein>
<evidence type="ECO:0000256" key="6">
    <source>
        <dbReference type="ARBA" id="ARBA00022989"/>
    </source>
</evidence>
<dbReference type="Gene3D" id="1.10.287.950">
    <property type="entry name" value="Methyl-accepting chemotaxis protein"/>
    <property type="match status" value="1"/>
</dbReference>
<keyword evidence="8 10" id="KW-0807">Transducer</keyword>
<evidence type="ECO:0000256" key="11">
    <source>
        <dbReference type="SAM" id="Phobius"/>
    </source>
</evidence>
<feature type="domain" description="Methyl-accepting transducer" evidence="12">
    <location>
        <begin position="394"/>
        <end position="630"/>
    </location>
</feature>
<dbReference type="SUPFAM" id="SSF58104">
    <property type="entry name" value="Methyl-accepting chemotaxis protein (MCP) signaling domain"/>
    <property type="match status" value="1"/>
</dbReference>
<gene>
    <name evidence="14" type="ORF">EDM56_12315</name>
</gene>
<feature type="domain" description="HAMP" evidence="13">
    <location>
        <begin position="322"/>
        <end position="375"/>
    </location>
</feature>
<evidence type="ECO:0000256" key="4">
    <source>
        <dbReference type="ARBA" id="ARBA00022500"/>
    </source>
</evidence>
<dbReference type="InterPro" id="IPR003660">
    <property type="entry name" value="HAMP_dom"/>
</dbReference>
<evidence type="ECO:0000256" key="8">
    <source>
        <dbReference type="ARBA" id="ARBA00023224"/>
    </source>
</evidence>
<accession>A0A3M8DP76</accession>
<dbReference type="GO" id="GO:0005886">
    <property type="term" value="C:plasma membrane"/>
    <property type="evidence" value="ECO:0007669"/>
    <property type="project" value="UniProtKB-SubCell"/>
</dbReference>
<feature type="transmembrane region" description="Helical" evidence="11">
    <location>
        <begin position="297"/>
        <end position="320"/>
    </location>
</feature>
<evidence type="ECO:0000256" key="1">
    <source>
        <dbReference type="ARBA" id="ARBA00004651"/>
    </source>
</evidence>
<evidence type="ECO:0000256" key="2">
    <source>
        <dbReference type="ARBA" id="ARBA00022475"/>
    </source>
</evidence>
<dbReference type="CDD" id="cd11386">
    <property type="entry name" value="MCP_signal"/>
    <property type="match status" value="1"/>
</dbReference>
<dbReference type="Gene3D" id="3.30.450.20">
    <property type="entry name" value="PAS domain"/>
    <property type="match status" value="2"/>
</dbReference>
<dbReference type="Pfam" id="PF02743">
    <property type="entry name" value="dCache_1"/>
    <property type="match status" value="1"/>
</dbReference>
<evidence type="ECO:0000256" key="3">
    <source>
        <dbReference type="ARBA" id="ARBA00022481"/>
    </source>
</evidence>
<keyword evidence="4" id="KW-0145">Chemotaxis</keyword>
<evidence type="ECO:0000259" key="12">
    <source>
        <dbReference type="PROSITE" id="PS50111"/>
    </source>
</evidence>
<dbReference type="CDD" id="cd12913">
    <property type="entry name" value="PDC1_MCP_like"/>
    <property type="match status" value="1"/>
</dbReference>
<dbReference type="CDD" id="cd12912">
    <property type="entry name" value="PDC2_MCP_like"/>
    <property type="match status" value="1"/>
</dbReference>
<evidence type="ECO:0000256" key="7">
    <source>
        <dbReference type="ARBA" id="ARBA00023136"/>
    </source>
</evidence>
<keyword evidence="15" id="KW-1185">Reference proteome</keyword>
<dbReference type="SUPFAM" id="SSF103190">
    <property type="entry name" value="Sensory domain-like"/>
    <property type="match status" value="1"/>
</dbReference>
<dbReference type="PROSITE" id="PS50885">
    <property type="entry name" value="HAMP"/>
    <property type="match status" value="1"/>
</dbReference>
<keyword evidence="7 11" id="KW-0472">Membrane</keyword>
<evidence type="ECO:0000259" key="13">
    <source>
        <dbReference type="PROSITE" id="PS50885"/>
    </source>
</evidence>
<keyword evidence="5 11" id="KW-0812">Transmembrane</keyword>
<evidence type="ECO:0000256" key="9">
    <source>
        <dbReference type="ARBA" id="ARBA00029447"/>
    </source>
</evidence>
<dbReference type="InterPro" id="IPR033479">
    <property type="entry name" value="dCache_1"/>
</dbReference>
<dbReference type="Pfam" id="PF00672">
    <property type="entry name" value="HAMP"/>
    <property type="match status" value="1"/>
</dbReference>
<sequence>MKSIKSVLVLLLALITIIIFVAQSAFSFTQMKRIVLDEEQGKLRLQVEKEAAQFYGTLDRIGKLTETLTYPISFAAPGDIGKLEGAVTGIVGSDSLIVGGGFWMEPNALDPTKRMLARYALNNKGDVKIDPQYNDESYNYLEEDWYKAGLVDKKYVWTEPYVDAVSKVPMTTAVSAIRKNGKIIGVTTMDVALADLSKRIQELKVGQTGYGFIVSASGTYVSHRDSAKNMAAKITDSSEEGLNQLGKTILEAKEPGMSTTTIGGNENLVTYSPIGDTGLTLVTVLPTAEIMGPIDRLFSTSLTIFAVSIVVFLIVLYWFINRQVAKPLLQLKQGIDKLVEERDLTKQIAIHRKDEIGSVASSLNRFIAELLGIIRTINDSALHVDDVSQQSSEKASEAKVAFNQVAASFQDVASGMDNQQHSAEESARAMEEMAIGIQRVAEASSTLAESSTEMAEYTEAGNGSIQKMMAQMNAIHHSVSHSTQIVNSLYSRSQEISHIAEVIAGIASQTNLLALNAAIEAARAGEQGRGFAVVADEVRKLAEQSNAQASQIGRLIAEIQTETASAVSAMDEGTREVHTGISVAQDTGDTFRKIETSTRFVADQIQEITAVAEEMSAATEQVTASIVELSTISKASASSASNAAASAGNQLDSMRELSHSATGLSDLAKELRETVSKFHV</sequence>
<dbReference type="SMART" id="SM00283">
    <property type="entry name" value="MA"/>
    <property type="match status" value="1"/>
</dbReference>
<dbReference type="Pfam" id="PF00015">
    <property type="entry name" value="MCPsignal"/>
    <property type="match status" value="1"/>
</dbReference>
<dbReference type="PANTHER" id="PTHR32089">
    <property type="entry name" value="METHYL-ACCEPTING CHEMOTAXIS PROTEIN MCPB"/>
    <property type="match status" value="1"/>
</dbReference>
<dbReference type="GO" id="GO:0007165">
    <property type="term" value="P:signal transduction"/>
    <property type="evidence" value="ECO:0007669"/>
    <property type="project" value="UniProtKB-KW"/>
</dbReference>
<dbReference type="SMART" id="SM00304">
    <property type="entry name" value="HAMP"/>
    <property type="match status" value="1"/>
</dbReference>
<name>A0A3M8DP76_9BACL</name>
<dbReference type="InterPro" id="IPR004089">
    <property type="entry name" value="MCPsignal_dom"/>
</dbReference>
<comment type="subcellular location">
    <subcellularLocation>
        <location evidence="1">Cell membrane</location>
        <topology evidence="1">Multi-pass membrane protein</topology>
    </subcellularLocation>
</comment>
<dbReference type="Gene3D" id="6.10.340.10">
    <property type="match status" value="1"/>
</dbReference>
<evidence type="ECO:0000256" key="10">
    <source>
        <dbReference type="PROSITE-ProRule" id="PRU00284"/>
    </source>
</evidence>
<keyword evidence="3" id="KW-0488">Methylation</keyword>
<dbReference type="Proteomes" id="UP000271031">
    <property type="component" value="Unassembled WGS sequence"/>
</dbReference>
<dbReference type="PANTHER" id="PTHR32089:SF114">
    <property type="entry name" value="METHYL-ACCEPTING CHEMOTAXIS PROTEIN MCPB"/>
    <property type="match status" value="1"/>
</dbReference>
<dbReference type="OrthoDB" id="9760371at2"/>
<evidence type="ECO:0000313" key="14">
    <source>
        <dbReference type="EMBL" id="RNB89930.1"/>
    </source>
</evidence>
<dbReference type="AlphaFoldDB" id="A0A3M8DP76"/>
<dbReference type="CDD" id="cd06225">
    <property type="entry name" value="HAMP"/>
    <property type="match status" value="1"/>
</dbReference>
<dbReference type="InterPro" id="IPR029151">
    <property type="entry name" value="Sensor-like_sf"/>
</dbReference>